<evidence type="ECO:0000313" key="2">
    <source>
        <dbReference type="Proteomes" id="UP000192758"/>
    </source>
</evidence>
<protein>
    <submittedName>
        <fullName evidence="1">Uncharacterized protein</fullName>
    </submittedName>
</protein>
<proteinExistence type="predicted"/>
<dbReference type="AlphaFoldDB" id="A0A1W0E993"/>
<comment type="caution">
    <text evidence="1">The sequence shown here is derived from an EMBL/GenBank/DDBJ whole genome shotgun (WGS) entry which is preliminary data.</text>
</comment>
<organism evidence="1 2">
    <name type="scientific">Ecytonucleospora hepatopenaei</name>
    <dbReference type="NCBI Taxonomy" id="646526"/>
    <lineage>
        <taxon>Eukaryota</taxon>
        <taxon>Fungi</taxon>
        <taxon>Fungi incertae sedis</taxon>
        <taxon>Microsporidia</taxon>
        <taxon>Enterocytozoonidae</taxon>
        <taxon>Ecytonucleospora</taxon>
    </lineage>
</organism>
<reference evidence="1 2" key="1">
    <citation type="journal article" date="2017" name="Environ. Microbiol.">
        <title>Decay of the glycolytic pathway and adaptation to intranuclear parasitism within Enterocytozoonidae microsporidia.</title>
        <authorList>
            <person name="Wiredu Boakye D."/>
            <person name="Jaroenlak P."/>
            <person name="Prachumwat A."/>
            <person name="Williams T.A."/>
            <person name="Bateman K.S."/>
            <person name="Itsathitphaisarn O."/>
            <person name="Sritunyalucksana K."/>
            <person name="Paszkiewicz K.H."/>
            <person name="Moore K.A."/>
            <person name="Stentiford G.D."/>
            <person name="Williams B.A."/>
        </authorList>
    </citation>
    <scope>NUCLEOTIDE SEQUENCE [LARGE SCALE GENOMIC DNA]</scope>
    <source>
        <strain evidence="1 2">TH1</strain>
    </source>
</reference>
<evidence type="ECO:0000313" key="1">
    <source>
        <dbReference type="EMBL" id="OQS55824.1"/>
    </source>
</evidence>
<dbReference type="EMBL" id="MNPJ01000001">
    <property type="protein sequence ID" value="OQS55824.1"/>
    <property type="molecule type" value="Genomic_DNA"/>
</dbReference>
<dbReference type="Proteomes" id="UP000192758">
    <property type="component" value="Unassembled WGS sequence"/>
</dbReference>
<accession>A0A1W0E993</accession>
<dbReference type="VEuPathDB" id="MicrosporidiaDB:EHP00_366"/>
<gene>
    <name evidence="1" type="ORF">EHP00_366</name>
</gene>
<sequence length="177" mass="21320">MGKITKFFGFKNLFIHLQALKFMFFSKTTEQIEQRLSIWYKPIEACGKQNVFFNIKYICYSDSCGVTLYDRKLQKHISFTNLFFSNEETLFKDKFLKNETYKIEWNSYREKESQFSADGSEIINFVFFQLGKVYDYKQKFIGIVFKNGTDENMWFIEKLLNIKPFAHIYHLDQKDLI</sequence>
<keyword evidence="2" id="KW-1185">Reference proteome</keyword>
<name>A0A1W0E993_9MICR</name>